<protein>
    <submittedName>
        <fullName evidence="1">Uncharacterized protein</fullName>
    </submittedName>
</protein>
<dbReference type="Gene3D" id="2.120.10.80">
    <property type="entry name" value="Kelch-type beta propeller"/>
    <property type="match status" value="1"/>
</dbReference>
<proteinExistence type="predicted"/>
<evidence type="ECO:0000313" key="1">
    <source>
        <dbReference type="EMBL" id="OMJ82029.1"/>
    </source>
</evidence>
<reference evidence="1 2" key="1">
    <citation type="submission" date="2016-11" db="EMBL/GenBank/DDBJ databases">
        <title>The macronuclear genome of Stentor coeruleus: a giant cell with tiny introns.</title>
        <authorList>
            <person name="Slabodnick M."/>
            <person name="Ruby J.G."/>
            <person name="Reiff S.B."/>
            <person name="Swart E.C."/>
            <person name="Gosai S."/>
            <person name="Prabakaran S."/>
            <person name="Witkowska E."/>
            <person name="Larue G.E."/>
            <person name="Fisher S."/>
            <person name="Freeman R.M."/>
            <person name="Gunawardena J."/>
            <person name="Chu W."/>
            <person name="Stover N.A."/>
            <person name="Gregory B.D."/>
            <person name="Nowacki M."/>
            <person name="Derisi J."/>
            <person name="Roy S.W."/>
            <person name="Marshall W.F."/>
            <person name="Sood P."/>
        </authorList>
    </citation>
    <scope>NUCLEOTIDE SEQUENCE [LARGE SCALE GENOMIC DNA]</scope>
    <source>
        <strain evidence="1">WM001</strain>
    </source>
</reference>
<keyword evidence="2" id="KW-1185">Reference proteome</keyword>
<dbReference type="AlphaFoldDB" id="A0A1R2BZ50"/>
<dbReference type="OrthoDB" id="326785at2759"/>
<gene>
    <name evidence="1" type="ORF">SteCoe_17416</name>
</gene>
<sequence>MELKCLSPCCKKYPSLYCYCTEEPQTLCNKHIIEHKDSSPHLFHNIKTIYRVIPIHKRFSMITYLQEEIISLKQKQKSFMSELQKVQVMINTISITVLQNINNKIRMCHSLLKNVLHVKKINTLYRRINSSDKNVNVKDLRFEIMKKFDAIKGKNWKIIYDDIKNFVDMTQNFNYCRSDLKQENIDDCVYFFKPGTTTLLEFDVKGCNTKSFNLTFNENQGYLAGICKIPGNKLFITGGYVNNMLIKDCTFMVDLESKTVEELKKTHKRAMASANYYQNKVYVFGGFSGGIAMRNCDVYDLIEKNWGSATMLPTSVCNTNAVNLKGRFLIAGYQNFLYLYDVKGNWYQEVAKVLVSAYNMIVKNGEKLFLIGVRIYTGNTYDLKNWKDSKKLSISENSTCKPIVRGNYAFYSDWKSNVYRFNCSTLDVEKIMTLG</sequence>
<dbReference type="InterPro" id="IPR006652">
    <property type="entry name" value="Kelch_1"/>
</dbReference>
<evidence type="ECO:0000313" key="2">
    <source>
        <dbReference type="Proteomes" id="UP000187209"/>
    </source>
</evidence>
<dbReference type="EMBL" id="MPUH01000357">
    <property type="protein sequence ID" value="OMJ82029.1"/>
    <property type="molecule type" value="Genomic_DNA"/>
</dbReference>
<dbReference type="SUPFAM" id="SSF117281">
    <property type="entry name" value="Kelch motif"/>
    <property type="match status" value="1"/>
</dbReference>
<dbReference type="Proteomes" id="UP000187209">
    <property type="component" value="Unassembled WGS sequence"/>
</dbReference>
<dbReference type="Pfam" id="PF01344">
    <property type="entry name" value="Kelch_1"/>
    <property type="match status" value="1"/>
</dbReference>
<comment type="caution">
    <text evidence="1">The sequence shown here is derived from an EMBL/GenBank/DDBJ whole genome shotgun (WGS) entry which is preliminary data.</text>
</comment>
<dbReference type="SMART" id="SM00612">
    <property type="entry name" value="Kelch"/>
    <property type="match status" value="2"/>
</dbReference>
<name>A0A1R2BZ50_9CILI</name>
<organism evidence="1 2">
    <name type="scientific">Stentor coeruleus</name>
    <dbReference type="NCBI Taxonomy" id="5963"/>
    <lineage>
        <taxon>Eukaryota</taxon>
        <taxon>Sar</taxon>
        <taxon>Alveolata</taxon>
        <taxon>Ciliophora</taxon>
        <taxon>Postciliodesmatophora</taxon>
        <taxon>Heterotrichea</taxon>
        <taxon>Heterotrichida</taxon>
        <taxon>Stentoridae</taxon>
        <taxon>Stentor</taxon>
    </lineage>
</organism>
<accession>A0A1R2BZ50</accession>
<dbReference type="InterPro" id="IPR015915">
    <property type="entry name" value="Kelch-typ_b-propeller"/>
</dbReference>